<feature type="transmembrane region" description="Helical" evidence="6">
    <location>
        <begin position="183"/>
        <end position="216"/>
    </location>
</feature>
<evidence type="ECO:0000256" key="3">
    <source>
        <dbReference type="ARBA" id="ARBA00022692"/>
    </source>
</evidence>
<comment type="caution">
    <text evidence="7">The sequence shown here is derived from an EMBL/GenBank/DDBJ whole genome shotgun (WGS) entry which is preliminary data.</text>
</comment>
<comment type="subcellular location">
    <subcellularLocation>
        <location evidence="6">Cell membrane</location>
        <topology evidence="6">Multi-pass membrane protein</topology>
    </subcellularLocation>
    <subcellularLocation>
        <location evidence="1">Membrane</location>
        <topology evidence="1">Multi-pass membrane protein</topology>
    </subcellularLocation>
</comment>
<evidence type="ECO:0000313" key="8">
    <source>
        <dbReference type="Proteomes" id="UP000031397"/>
    </source>
</evidence>
<keyword evidence="8" id="KW-1185">Reference proteome</keyword>
<feature type="transmembrane region" description="Helical" evidence="6">
    <location>
        <begin position="137"/>
        <end position="163"/>
    </location>
</feature>
<dbReference type="PATRIC" id="fig|1614.7.peg.821"/>
<proteinExistence type="inferred from homology"/>
<evidence type="ECO:0000256" key="2">
    <source>
        <dbReference type="ARBA" id="ARBA00009142"/>
    </source>
</evidence>
<evidence type="ECO:0000256" key="6">
    <source>
        <dbReference type="RuleBase" id="RU363041"/>
    </source>
</evidence>
<feature type="transmembrane region" description="Helical" evidence="6">
    <location>
        <begin position="228"/>
        <end position="246"/>
    </location>
</feature>
<keyword evidence="5 6" id="KW-0472">Membrane</keyword>
<organism evidence="7 8">
    <name type="scientific">Fructilactobacillus fructivorans</name>
    <dbReference type="NCBI Taxonomy" id="1614"/>
    <lineage>
        <taxon>Bacteria</taxon>
        <taxon>Bacillati</taxon>
        <taxon>Bacillota</taxon>
        <taxon>Bacilli</taxon>
        <taxon>Lactobacillales</taxon>
        <taxon>Lactobacillaceae</taxon>
        <taxon>Fructilactobacillus</taxon>
    </lineage>
</organism>
<name>A0A0C1M5W8_9LACO</name>
<feature type="transmembrane region" description="Helical" evidence="6">
    <location>
        <begin position="72"/>
        <end position="92"/>
    </location>
</feature>
<dbReference type="InterPro" id="IPR002781">
    <property type="entry name" value="TM_pro_TauE-like"/>
</dbReference>
<dbReference type="Pfam" id="PF01925">
    <property type="entry name" value="TauE"/>
    <property type="match status" value="1"/>
</dbReference>
<dbReference type="Proteomes" id="UP000031397">
    <property type="component" value="Unassembled WGS sequence"/>
</dbReference>
<dbReference type="PANTHER" id="PTHR43701">
    <property type="entry name" value="MEMBRANE TRANSPORTER PROTEIN MJ0441-RELATED"/>
    <property type="match status" value="1"/>
</dbReference>
<keyword evidence="3 6" id="KW-0812">Transmembrane</keyword>
<dbReference type="AlphaFoldDB" id="A0A0C1M5W8"/>
<feature type="transmembrane region" description="Helical" evidence="6">
    <location>
        <begin position="98"/>
        <end position="116"/>
    </location>
</feature>
<comment type="similarity">
    <text evidence="2 6">Belongs to the 4-toluene sulfonate uptake permease (TSUP) (TC 2.A.102) family.</text>
</comment>
<evidence type="ECO:0000256" key="4">
    <source>
        <dbReference type="ARBA" id="ARBA00022989"/>
    </source>
</evidence>
<evidence type="ECO:0000313" key="7">
    <source>
        <dbReference type="EMBL" id="KID41624.1"/>
    </source>
</evidence>
<accession>A0A0C1M5W8</accession>
<dbReference type="PANTHER" id="PTHR43701:SF2">
    <property type="entry name" value="MEMBRANE TRANSPORTER PROTEIN YJNA-RELATED"/>
    <property type="match status" value="1"/>
</dbReference>
<dbReference type="InterPro" id="IPR051598">
    <property type="entry name" value="TSUP/Inactive_protease-like"/>
</dbReference>
<sequence>MILKYVLLIIAGIFSGIMGTAVGLASVISYPSMLAAGLSPIVASVTNIVGFAFSNMSAVASSQRELKGRGKTILKVVIFAGLGSAIGSLILLKSSNKSFADIAPVVIMLSGLLIMWPKSKKQQTETHLSLWGKALTAIALTVVGMYLGYFGAGGGILIMAILLRALNESYAVDNAIRNVMSLVMNWISAIIFIFTIQINWPVLITLTIGLIIGGYIGPAIVRHIPSNIMKYGVGILAILLAIYLGIKTY</sequence>
<dbReference type="GO" id="GO:0005886">
    <property type="term" value="C:plasma membrane"/>
    <property type="evidence" value="ECO:0007669"/>
    <property type="project" value="UniProtKB-SubCell"/>
</dbReference>
<protein>
    <recommendedName>
        <fullName evidence="6">Probable membrane transporter protein</fullName>
    </recommendedName>
</protein>
<keyword evidence="4 6" id="KW-1133">Transmembrane helix</keyword>
<keyword evidence="6" id="KW-1003">Cell membrane</keyword>
<gene>
    <name evidence="7" type="ORF">LfDm3_0866</name>
</gene>
<reference evidence="7 8" key="1">
    <citation type="submission" date="2014-06" db="EMBL/GenBank/DDBJ databases">
        <title>Functional and comparative genomic analyses of the Drosophila gut microbiota identify candidate symbiosis factors.</title>
        <authorList>
            <person name="Newell P.D."/>
            <person name="Chaston J.M."/>
            <person name="Douglas A.E."/>
        </authorList>
    </citation>
    <scope>NUCLEOTIDE SEQUENCE [LARGE SCALE GENOMIC DNA]</scope>
    <source>
        <strain evidence="7 8">DmCS_002</strain>
    </source>
</reference>
<feature type="transmembrane region" description="Helical" evidence="6">
    <location>
        <begin position="41"/>
        <end position="60"/>
    </location>
</feature>
<evidence type="ECO:0000256" key="1">
    <source>
        <dbReference type="ARBA" id="ARBA00004141"/>
    </source>
</evidence>
<dbReference type="EMBL" id="JOJZ01000019">
    <property type="protein sequence ID" value="KID41624.1"/>
    <property type="molecule type" value="Genomic_DNA"/>
</dbReference>
<evidence type="ECO:0000256" key="5">
    <source>
        <dbReference type="ARBA" id="ARBA00023136"/>
    </source>
</evidence>